<proteinExistence type="predicted"/>
<dbReference type="GO" id="GO:0035516">
    <property type="term" value="F:broad specificity oxidative DNA demethylase activity"/>
    <property type="evidence" value="ECO:0007669"/>
    <property type="project" value="TreeGrafter"/>
</dbReference>
<feature type="region of interest" description="Disordered" evidence="2">
    <location>
        <begin position="597"/>
        <end position="654"/>
    </location>
</feature>
<dbReference type="InterPro" id="IPR032852">
    <property type="entry name" value="ALKBH2"/>
</dbReference>
<dbReference type="PANTHER" id="PTHR31573">
    <property type="entry name" value="ALPHA-KETOGLUTARATE-DEPENDENT DIOXYGENASE ALKB HOMOLOG 2"/>
    <property type="match status" value="1"/>
</dbReference>
<feature type="region of interest" description="Disordered" evidence="2">
    <location>
        <begin position="514"/>
        <end position="533"/>
    </location>
</feature>
<evidence type="ECO:0000256" key="2">
    <source>
        <dbReference type="SAM" id="MobiDB-lite"/>
    </source>
</evidence>
<dbReference type="GO" id="GO:0051747">
    <property type="term" value="F:cytosine C-5 DNA demethylase activity"/>
    <property type="evidence" value="ECO:0007669"/>
    <property type="project" value="TreeGrafter"/>
</dbReference>
<name>A0A2S5BJ36_9BASI</name>
<feature type="region of interest" description="Disordered" evidence="2">
    <location>
        <begin position="1"/>
        <end position="65"/>
    </location>
</feature>
<feature type="region of interest" description="Disordered" evidence="2">
    <location>
        <begin position="1259"/>
        <end position="1316"/>
    </location>
</feature>
<evidence type="ECO:0000256" key="1">
    <source>
        <dbReference type="PIRSR" id="PIRSR632852-1"/>
    </source>
</evidence>
<dbReference type="STRING" id="741276.A0A2S5BJ36"/>
<feature type="region of interest" description="Disordered" evidence="2">
    <location>
        <begin position="81"/>
        <end position="209"/>
    </location>
</feature>
<dbReference type="Pfam" id="PF13532">
    <property type="entry name" value="2OG-FeII_Oxy_2"/>
    <property type="match status" value="1"/>
</dbReference>
<feature type="compositionally biased region" description="Polar residues" evidence="2">
    <location>
        <begin position="346"/>
        <end position="358"/>
    </location>
</feature>
<gene>
    <name evidence="4" type="ORF">BMF94_0026</name>
</gene>
<comment type="caution">
    <text evidence="4">The sequence shown here is derived from an EMBL/GenBank/DDBJ whole genome shotgun (WGS) entry which is preliminary data.</text>
</comment>
<feature type="region of interest" description="Disordered" evidence="2">
    <location>
        <begin position="1502"/>
        <end position="1636"/>
    </location>
</feature>
<feature type="binding site" evidence="1">
    <location>
        <position position="1223"/>
    </location>
    <ligand>
        <name>2-oxoglutarate</name>
        <dbReference type="ChEBI" id="CHEBI:16810"/>
    </ligand>
</feature>
<dbReference type="GO" id="GO:0008198">
    <property type="term" value="F:ferrous iron binding"/>
    <property type="evidence" value="ECO:0007669"/>
    <property type="project" value="TreeGrafter"/>
</dbReference>
<reference evidence="4 5" key="1">
    <citation type="journal article" date="2018" name="Front. Microbiol.">
        <title>Prospects for Fungal Bioremediation of Acidic Radioactive Waste Sites: Characterization and Genome Sequence of Rhodotorula taiwanensis MD1149.</title>
        <authorList>
            <person name="Tkavc R."/>
            <person name="Matrosova V.Y."/>
            <person name="Grichenko O.E."/>
            <person name="Gostincar C."/>
            <person name="Volpe R.P."/>
            <person name="Klimenkova P."/>
            <person name="Gaidamakova E.K."/>
            <person name="Zhou C.E."/>
            <person name="Stewart B.J."/>
            <person name="Lyman M.G."/>
            <person name="Malfatti S.A."/>
            <person name="Rubinfeld B."/>
            <person name="Courtot M."/>
            <person name="Singh J."/>
            <person name="Dalgard C.L."/>
            <person name="Hamilton T."/>
            <person name="Frey K.G."/>
            <person name="Gunde-Cimerman N."/>
            <person name="Dugan L."/>
            <person name="Daly M.J."/>
        </authorList>
    </citation>
    <scope>NUCLEOTIDE SEQUENCE [LARGE SCALE GENOMIC DNA]</scope>
    <source>
        <strain evidence="4 5">MD1149</strain>
    </source>
</reference>
<dbReference type="OrthoDB" id="2163491at2759"/>
<feature type="region of interest" description="Disordered" evidence="2">
    <location>
        <begin position="248"/>
        <end position="404"/>
    </location>
</feature>
<evidence type="ECO:0000259" key="3">
    <source>
        <dbReference type="Pfam" id="PF13532"/>
    </source>
</evidence>
<feature type="compositionally biased region" description="Polar residues" evidence="2">
    <location>
        <begin position="284"/>
        <end position="305"/>
    </location>
</feature>
<dbReference type="GO" id="GO:0006307">
    <property type="term" value="P:DNA alkylation repair"/>
    <property type="evidence" value="ECO:0007669"/>
    <property type="project" value="TreeGrafter"/>
</dbReference>
<dbReference type="EMBL" id="PJQD01000001">
    <property type="protein sequence ID" value="POY76777.1"/>
    <property type="molecule type" value="Genomic_DNA"/>
</dbReference>
<feature type="compositionally biased region" description="Low complexity" evidence="2">
    <location>
        <begin position="21"/>
        <end position="36"/>
    </location>
</feature>
<protein>
    <recommendedName>
        <fullName evidence="3">Alpha-ketoglutarate-dependent dioxygenase AlkB-like domain-containing protein</fullName>
    </recommendedName>
</protein>
<dbReference type="SUPFAM" id="SSF51197">
    <property type="entry name" value="Clavaminate synthase-like"/>
    <property type="match status" value="1"/>
</dbReference>
<keyword evidence="5" id="KW-1185">Reference proteome</keyword>
<feature type="region of interest" description="Disordered" evidence="2">
    <location>
        <begin position="423"/>
        <end position="498"/>
    </location>
</feature>
<evidence type="ECO:0000313" key="5">
    <source>
        <dbReference type="Proteomes" id="UP000237144"/>
    </source>
</evidence>
<feature type="binding site" evidence="1">
    <location>
        <position position="1232"/>
    </location>
    <ligand>
        <name>2-oxoglutarate</name>
        <dbReference type="ChEBI" id="CHEBI:16810"/>
    </ligand>
</feature>
<dbReference type="Proteomes" id="UP000237144">
    <property type="component" value="Unassembled WGS sequence"/>
</dbReference>
<feature type="binding site" evidence="1">
    <location>
        <position position="1342"/>
    </location>
    <ligand>
        <name>2-oxoglutarate</name>
        <dbReference type="ChEBI" id="CHEBI:16810"/>
    </ligand>
</feature>
<dbReference type="InterPro" id="IPR037151">
    <property type="entry name" value="AlkB-like_sf"/>
</dbReference>
<dbReference type="InterPro" id="IPR027450">
    <property type="entry name" value="AlkB-like"/>
</dbReference>
<feature type="compositionally biased region" description="Polar residues" evidence="2">
    <location>
        <begin position="319"/>
        <end position="334"/>
    </location>
</feature>
<dbReference type="PANTHER" id="PTHR31573:SF4">
    <property type="entry name" value="FE2OG DIOXYGENASE DOMAIN-CONTAINING PROTEIN"/>
    <property type="match status" value="1"/>
</dbReference>
<accession>A0A2S5BJ36</accession>
<feature type="compositionally biased region" description="Polar residues" evidence="2">
    <location>
        <begin position="447"/>
        <end position="457"/>
    </location>
</feature>
<feature type="domain" description="Alpha-ketoglutarate-dependent dioxygenase AlkB-like" evidence="3">
    <location>
        <begin position="1195"/>
        <end position="1347"/>
    </location>
</feature>
<sequence>MRRFKQRWPTDPAQGNEADVDSAGAASSSSRSGPAATVARRLKSISPELSSEMPSATAPKRARSTFESGLREIAALTGVAFSAFEQPPASDRRRRKSVGRTAAVSPELVSPPTRPVEASAQESEATRLDRPKKKKRAGLASSYRREADALSRDCYSAAHDPKSASRGRTRLRTSFPESPVKSATAHDSPAFDATADRPQDTTQQSDEADSLAYAIVARASQLERQEYRRAKRELKELEHPYFAASRVPVAGSSRSGKRRTTVSESLAVQEGVNAPEAGAIVADTVTSQDTPAENVSASSDTTPSVASGAEVALPADVSTDASPGAPTTTSSEPASNLRIAAKRSRTVPSSHSETADIDTSTRTKEQRRVRERSAGPSGTARDEASQIAASASDPAGVKADTTMASTAEDGLARVEGLIDLALPGPASSSPVDLDGQRPGTANELGVCTSTDSISGLSKRQRRPPTRFDDEVDAAVAERKRGRPAHNNESNGATKSKDLSLAEQKTALKAMKIQKLPGAKARNRSKSATNVGRPSTTIIPAAAFPADPATASATGSEVATDAVEANLSTGSSQPEAIPTTKGCTISPMSYEQLTLHLPPEQRPDVPGPAVAPVSDAFATTSPSPKKRRVTKKPVSPSAVDPKQPKPRARHPALDSKEAWVTPERDVKMTREGRPPIWCEGRQELCESLDYFKSYQGGHYDSQERCLGYLLEGFGTANDVCAENGKIVISHGGGCSEVVIGPGVGTEKGDRIFRLKTSQTRDNLRMRALINCKDTKTPVVLIAGTQWSFFPALKTLGKKHEDDATARYAVLGHYLVTDIWAEGETIDNSETTEPTKAGEPDFFVRFKVRFEWVPSQGKPWFDQVIGSVPAAVPSATDDVSEDVPMSDALSDTASLDSGFVDSTTPPPASPKHSCDASQLVHCASCAQQHVPIYEEAITCYNEECGNFFLLDGAMPRPASLTYRQALLRTTGLPTDSLVPQRLMPKTLQELAGTTCISDYSERAWRGLGCSLCGRLSSRSDWLRLRCSGCGTETDATGRLSLPSDWRRVRQPGGGPNRLDSEAKPACVLPDYRIEQIRHVPGYTGYSVELLEGVDAHNGVGRARVHHLWPCTEAAFRDADELFHAYQGPEAGRLFKRNKLTRHAAVGALLCQQFTQNAGLHYKHVIGAETYPFRASDSTPSSSDDTVYAPSCAQDGRDHLTDIVNSLKGDRFRDYTQFNEILSVAYMTGGRMNYHDDGERGLGPFVASISLGADAIMSFRAKGAKKKRPTGSAIPVKRKSSAGPLPVEADDAQLSDGGEDKAGDPAAPGEAEKSSKKSRVVLKLRLKHGDVMLMEGEDMQRKFEHKVEPEGLRFAATARFIGPDHFRPASTVATKASGPSKPRKAAKVTTSRFAYQDRPVQSKPDVPAGIVHSLAGIKLPKLPENATSAIEPIAQTDVQATAAAVKETPTSTLQVMLNSEHRRASPFASEDFPVDSPITPIFSEAPEATAECGVTLMHGAAPAVGPVSPAPPTAQGVTKPPLRSDFSSRAFPSTVKRSPAPTAEARPPAKRPRLSGQGAIAARAIQSAVCQAAPPPRSATAPHAQRPRDNLGNPLPPPRNPMHGPCAPYGPPAFPLSGRPERSSGPVQRPWVPTPIAPQDPSVPTQAVYIPRMGHAVYPTRMTHASWDHEARAANGFAVKGTAGDGQASGYGRLHA</sequence>
<organism evidence="4 5">
    <name type="scientific">Rhodotorula taiwanensis</name>
    <dbReference type="NCBI Taxonomy" id="741276"/>
    <lineage>
        <taxon>Eukaryota</taxon>
        <taxon>Fungi</taxon>
        <taxon>Dikarya</taxon>
        <taxon>Basidiomycota</taxon>
        <taxon>Pucciniomycotina</taxon>
        <taxon>Microbotryomycetes</taxon>
        <taxon>Sporidiobolales</taxon>
        <taxon>Sporidiobolaceae</taxon>
        <taxon>Rhodotorula</taxon>
    </lineage>
</organism>
<dbReference type="Gene3D" id="2.60.120.590">
    <property type="entry name" value="Alpha-ketoglutarate-dependent dioxygenase AlkB-like"/>
    <property type="match status" value="1"/>
</dbReference>
<evidence type="ECO:0000313" key="4">
    <source>
        <dbReference type="EMBL" id="POY76777.1"/>
    </source>
</evidence>
<feature type="compositionally biased region" description="Basic and acidic residues" evidence="2">
    <location>
        <begin position="359"/>
        <end position="373"/>
    </location>
</feature>